<dbReference type="AlphaFoldDB" id="A0AAI9YVH2"/>
<sequence>MVRSDIAQAGQGRYGAGLDDCRTVERGRGRNGQATLSAALDHGSRLRAVQSRKVETRSCGDRGEAFAKQGKRLPKQVLQQQRKRAAPKCAAGVVIRIPRRTEEFREEWTAMCGVAVPWWSSRRLSALVSSAQWLLSLVIVDKYPSVIESPGWANRMD</sequence>
<name>A0AAI9YVH2_9PEZI</name>
<gene>
    <name evidence="1" type="ORF">CCOS01_09405</name>
</gene>
<proteinExistence type="predicted"/>
<dbReference type="Proteomes" id="UP001240678">
    <property type="component" value="Unassembled WGS sequence"/>
</dbReference>
<comment type="caution">
    <text evidence="1">The sequence shown here is derived from an EMBL/GenBank/DDBJ whole genome shotgun (WGS) entry which is preliminary data.</text>
</comment>
<reference evidence="1 2" key="1">
    <citation type="submission" date="2016-10" db="EMBL/GenBank/DDBJ databases">
        <title>The genome sequence of Colletotrichum fioriniae PJ7.</title>
        <authorList>
            <person name="Baroncelli R."/>
        </authorList>
    </citation>
    <scope>NUCLEOTIDE SEQUENCE [LARGE SCALE GENOMIC DNA]</scope>
    <source>
        <strain evidence="1 2">IMI 309622</strain>
    </source>
</reference>
<dbReference type="GeneID" id="85341111"/>
<organism evidence="1 2">
    <name type="scientific">Colletotrichum costaricense</name>
    <dbReference type="NCBI Taxonomy" id="1209916"/>
    <lineage>
        <taxon>Eukaryota</taxon>
        <taxon>Fungi</taxon>
        <taxon>Dikarya</taxon>
        <taxon>Ascomycota</taxon>
        <taxon>Pezizomycotina</taxon>
        <taxon>Sordariomycetes</taxon>
        <taxon>Hypocreomycetidae</taxon>
        <taxon>Glomerellales</taxon>
        <taxon>Glomerellaceae</taxon>
        <taxon>Colletotrichum</taxon>
        <taxon>Colletotrichum acutatum species complex</taxon>
    </lineage>
</organism>
<evidence type="ECO:0000313" key="1">
    <source>
        <dbReference type="EMBL" id="KAK1524318.1"/>
    </source>
</evidence>
<evidence type="ECO:0000313" key="2">
    <source>
        <dbReference type="Proteomes" id="UP001240678"/>
    </source>
</evidence>
<dbReference type="EMBL" id="MOOE01000009">
    <property type="protein sequence ID" value="KAK1524318.1"/>
    <property type="molecule type" value="Genomic_DNA"/>
</dbReference>
<protein>
    <submittedName>
        <fullName evidence="1">Uncharacterized protein</fullName>
    </submittedName>
</protein>
<keyword evidence="2" id="KW-1185">Reference proteome</keyword>
<accession>A0AAI9YVH2</accession>
<dbReference type="RefSeq" id="XP_060312264.1">
    <property type="nucleotide sequence ID" value="XM_060457564.1"/>
</dbReference>